<organism evidence="1 2">
    <name type="scientific">Plantactinospora alkalitolerans</name>
    <dbReference type="NCBI Taxonomy" id="2789879"/>
    <lineage>
        <taxon>Bacteria</taxon>
        <taxon>Bacillati</taxon>
        <taxon>Actinomycetota</taxon>
        <taxon>Actinomycetes</taxon>
        <taxon>Micromonosporales</taxon>
        <taxon>Micromonosporaceae</taxon>
        <taxon>Plantactinospora</taxon>
    </lineage>
</organism>
<evidence type="ECO:0000313" key="2">
    <source>
        <dbReference type="Proteomes" id="UP000638560"/>
    </source>
</evidence>
<sequence length="130" mass="14213">MARINAFGAVEPMRVRFDASEVNIIAQVFTTYAALVAVFGEPDQRIDGKPDVHAGWQIYTPFDSVVVFDFMADGRRQSGWWHDEHPDEAIPYSISGHLEGAPHAFAVVVLALARAGQPVEVTAGRAGITY</sequence>
<comment type="caution">
    <text evidence="1">The sequence shown here is derived from an EMBL/GenBank/DDBJ whole genome shotgun (WGS) entry which is preliminary data.</text>
</comment>
<keyword evidence="2" id="KW-1185">Reference proteome</keyword>
<proteinExistence type="predicted"/>
<evidence type="ECO:0000313" key="1">
    <source>
        <dbReference type="EMBL" id="MBF9135270.1"/>
    </source>
</evidence>
<accession>A0ABS0HA18</accession>
<dbReference type="EMBL" id="JADPUN010000422">
    <property type="protein sequence ID" value="MBF9135270.1"/>
    <property type="molecule type" value="Genomic_DNA"/>
</dbReference>
<gene>
    <name evidence="1" type="ORF">I0C86_41200</name>
</gene>
<reference evidence="1 2" key="1">
    <citation type="submission" date="2020-11" db="EMBL/GenBank/DDBJ databases">
        <title>A novel isolate from a Black sea contaminated sediment with potential to produce alkanes: Plantactinospora alkalitolerans sp. nov.</title>
        <authorList>
            <person name="Carro L."/>
            <person name="Veyisoglu A."/>
            <person name="Guven K."/>
            <person name="Schumann P."/>
            <person name="Klenk H.-P."/>
            <person name="Sahin N."/>
        </authorList>
    </citation>
    <scope>NUCLEOTIDE SEQUENCE [LARGE SCALE GENOMIC DNA]</scope>
    <source>
        <strain evidence="1 2">S1510</strain>
    </source>
</reference>
<protein>
    <submittedName>
        <fullName evidence="1">Uncharacterized protein</fullName>
    </submittedName>
</protein>
<name>A0ABS0HA18_9ACTN</name>
<dbReference type="RefSeq" id="WP_196206726.1">
    <property type="nucleotide sequence ID" value="NZ_JADPUN010000422.1"/>
</dbReference>
<dbReference type="Proteomes" id="UP000638560">
    <property type="component" value="Unassembled WGS sequence"/>
</dbReference>